<dbReference type="Proteomes" id="UP000653002">
    <property type="component" value="Unassembled WGS sequence"/>
</dbReference>
<feature type="transmembrane region" description="Helical" evidence="1">
    <location>
        <begin position="139"/>
        <end position="158"/>
    </location>
</feature>
<feature type="transmembrane region" description="Helical" evidence="1">
    <location>
        <begin position="164"/>
        <end position="180"/>
    </location>
</feature>
<dbReference type="EMBL" id="JAABFR010000174">
    <property type="protein sequence ID" value="MBD4335245.1"/>
    <property type="molecule type" value="Genomic_DNA"/>
</dbReference>
<keyword evidence="4" id="KW-1185">Reference proteome</keyword>
<evidence type="ECO:0000313" key="2">
    <source>
        <dbReference type="EMBL" id="CEG15331.1"/>
    </source>
</evidence>
<evidence type="ECO:0000313" key="3">
    <source>
        <dbReference type="EMBL" id="MBD4335245.1"/>
    </source>
</evidence>
<reference evidence="3" key="2">
    <citation type="submission" date="2020-01" db="EMBL/GenBank/DDBJ databases">
        <authorList>
            <person name="Richard D."/>
        </authorList>
    </citation>
    <scope>NUCLEOTIDE SEQUENCE</scope>
    <source>
        <strain evidence="3">JP541</strain>
    </source>
</reference>
<sequence>MASIAGSAPVARRQRVLRWADRWFGFHSRRQIASAVVAVLLLGALLSLGLGQDANWDLRNYHLYIGDAWASDRLGTDLAPAQMQSYFSPLLDAMHAWLMLQLPGPVAGALLGGLHALVFIPLAALAWRVLSNESRRAQWVPLFALAGMCSAVFLSELGNTMGDTASAIPVLAALAVVLLAQFRARNGLHVVHLWAVAGALIGLAVALKLTNALYALALVPAVLCDGGRLRSRVLALSVLAGVALLVLLLVAGPWYWQVWQHLGNPLFPQFNGVFKSPLAQPVSIADVRWLPRTIGEQLIWPLLFTLKPQRIGDLGLVQAGWAVLYGVVAIAAGRALVRRPVRAAAVDRAAIVLLVFFGVAYALWQAIFSIHRYLVVLELLAPLVLWIVCRHAFAARANRKAAWLIGACALVAVVGWKDWGHESWARESFQVEQPVLGNPAASSVLLVGDEPQSWRVPLLPSQARYIGVATNISETDHYRQRVRALIAERPQLYAMLGAARDKQQVRIDRMNRLAQQFGWERQPGCSRLRWLVARGLRAELDTSQPDRCVLAIPKGKALDIAAADQAVREAAQQRLAAYGLTLDPARCRTLSSQVGQAVYPYQFCQLALPN</sequence>
<dbReference type="KEGG" id="xcu:J159_01251"/>
<keyword evidence="1" id="KW-1133">Transmembrane helix</keyword>
<organism evidence="2 4">
    <name type="scientific">Xanthomonas citri pv. citri</name>
    <dbReference type="NCBI Taxonomy" id="611301"/>
    <lineage>
        <taxon>Bacteria</taxon>
        <taxon>Pseudomonadati</taxon>
        <taxon>Pseudomonadota</taxon>
        <taxon>Gammaproteobacteria</taxon>
        <taxon>Lysobacterales</taxon>
        <taxon>Lysobacteraceae</taxon>
        <taxon>Xanthomonas</taxon>
    </lineage>
</organism>
<dbReference type="KEGG" id="xcn:J169_01250"/>
<feature type="transmembrane region" description="Helical" evidence="1">
    <location>
        <begin position="401"/>
        <end position="419"/>
    </location>
</feature>
<feature type="transmembrane region" description="Helical" evidence="1">
    <location>
        <begin position="373"/>
        <end position="389"/>
    </location>
</feature>
<comment type="caution">
    <text evidence="2">The sequence shown here is derived from an EMBL/GenBank/DDBJ whole genome shotgun (WGS) entry which is preliminary data.</text>
</comment>
<gene>
    <name evidence="3" type="ORF">GUH15_03965</name>
    <name evidence="2" type="ORF">XAC3562_190017</name>
</gene>
<keyword evidence="1" id="KW-0812">Transmembrane</keyword>
<evidence type="ECO:0000256" key="1">
    <source>
        <dbReference type="SAM" id="Phobius"/>
    </source>
</evidence>
<protein>
    <recommendedName>
        <fullName evidence="5">Glycosyltransferase RgtA/B/C/D-like domain-containing protein</fullName>
    </recommendedName>
</protein>
<dbReference type="EMBL" id="CCXZ01000101">
    <property type="protein sequence ID" value="CEG15331.1"/>
    <property type="molecule type" value="Genomic_DNA"/>
</dbReference>
<reference evidence="2 4" key="1">
    <citation type="submission" date="2014-09" db="EMBL/GenBank/DDBJ databases">
        <authorList>
            <person name="Regsiter A."/>
        </authorList>
    </citation>
    <scope>NUCLEOTIDE SEQUENCE [LARGE SCALE GENOMIC DNA]</scope>
</reference>
<dbReference type="AlphaFoldDB" id="A0A0U5BQC0"/>
<feature type="transmembrane region" description="Helical" evidence="1">
    <location>
        <begin position="32"/>
        <end position="51"/>
    </location>
</feature>
<keyword evidence="1" id="KW-0472">Membrane</keyword>
<dbReference type="KEGG" id="xcf:J172_01245"/>
<name>A0A0U5BQC0_XANCI</name>
<feature type="transmembrane region" description="Helical" evidence="1">
    <location>
        <begin position="316"/>
        <end position="337"/>
    </location>
</feature>
<evidence type="ECO:0000313" key="4">
    <source>
        <dbReference type="Proteomes" id="UP000052230"/>
    </source>
</evidence>
<feature type="transmembrane region" description="Helical" evidence="1">
    <location>
        <begin position="236"/>
        <end position="256"/>
    </location>
</feature>
<proteinExistence type="predicted"/>
<dbReference type="KEGG" id="xcr:J163_01250"/>
<dbReference type="KEGG" id="xcw:J162_01250"/>
<dbReference type="GeneID" id="66910293"/>
<dbReference type="RefSeq" id="WP_015462930.1">
    <property type="nucleotide sequence ID" value="NZ_CAVLHM010000040.1"/>
</dbReference>
<feature type="transmembrane region" description="Helical" evidence="1">
    <location>
        <begin position="106"/>
        <end position="127"/>
    </location>
</feature>
<dbReference type="KEGG" id="xcm:J164_01250"/>
<dbReference type="Proteomes" id="UP000052230">
    <property type="component" value="Unassembled WGS sequence"/>
</dbReference>
<feature type="transmembrane region" description="Helical" evidence="1">
    <location>
        <begin position="349"/>
        <end position="367"/>
    </location>
</feature>
<evidence type="ECO:0008006" key="5">
    <source>
        <dbReference type="Google" id="ProtNLM"/>
    </source>
</evidence>
<accession>A0A0U5BQC0</accession>